<protein>
    <submittedName>
        <fullName evidence="2">Glycosyltransferase family 1 protein</fullName>
    </submittedName>
</protein>
<dbReference type="RefSeq" id="WP_087440209.1">
    <property type="nucleotide sequence ID" value="NZ_CABMNB010000003.1"/>
</dbReference>
<dbReference type="Pfam" id="PF13524">
    <property type="entry name" value="Glyco_trans_1_2"/>
    <property type="match status" value="1"/>
</dbReference>
<reference evidence="2 3" key="1">
    <citation type="submission" date="2019-07" db="EMBL/GenBank/DDBJ databases">
        <title>Paenibacillus thiaminolyticus NRRL B-4156.</title>
        <authorList>
            <person name="Hehnly C."/>
            <person name="Zhang L."/>
        </authorList>
    </citation>
    <scope>NUCLEOTIDE SEQUENCE [LARGE SCALE GENOMIC DNA]</scope>
    <source>
        <strain evidence="2 3">NRRL B-4156</strain>
    </source>
</reference>
<dbReference type="Proteomes" id="UP000315377">
    <property type="component" value="Chromosome"/>
</dbReference>
<dbReference type="EMBL" id="CP041405">
    <property type="protein sequence ID" value="QDM47321.1"/>
    <property type="molecule type" value="Genomic_DNA"/>
</dbReference>
<evidence type="ECO:0000259" key="1">
    <source>
        <dbReference type="Pfam" id="PF13524"/>
    </source>
</evidence>
<accession>A0AAP9DZX6</accession>
<dbReference type="GeneID" id="99991629"/>
<organism evidence="2 3">
    <name type="scientific">Paenibacillus thiaminolyticus</name>
    <name type="common">Bacillus thiaminolyticus</name>
    <dbReference type="NCBI Taxonomy" id="49283"/>
    <lineage>
        <taxon>Bacteria</taxon>
        <taxon>Bacillati</taxon>
        <taxon>Bacillota</taxon>
        <taxon>Bacilli</taxon>
        <taxon>Bacillales</taxon>
        <taxon>Paenibacillaceae</taxon>
        <taxon>Paenibacillus</taxon>
    </lineage>
</organism>
<evidence type="ECO:0000313" key="2">
    <source>
        <dbReference type="EMBL" id="QDM47321.1"/>
    </source>
</evidence>
<dbReference type="InterPro" id="IPR055259">
    <property type="entry name" value="YkvP/CgeB_Glyco_trans-like"/>
</dbReference>
<dbReference type="AlphaFoldDB" id="A0AAP9DZX6"/>
<evidence type="ECO:0000313" key="3">
    <source>
        <dbReference type="Proteomes" id="UP000315377"/>
    </source>
</evidence>
<sequence length="89" mass="10509">MFTAALAGSVNIVDYNDEYLDEHFKDTESILYYNYQELNSLDRIETLYKNTELLEFMSHNARNVILSGHLWLHRAQQIIDAVKLHKLLH</sequence>
<gene>
    <name evidence="2" type="ORF">FLT43_14530</name>
</gene>
<name>A0AAP9DZX6_PANTH</name>
<feature type="domain" description="Spore protein YkvP/CgeB glycosyl transferase-like" evidence="1">
    <location>
        <begin position="2"/>
        <end position="80"/>
    </location>
</feature>
<proteinExistence type="predicted"/>